<evidence type="ECO:0000313" key="2">
    <source>
        <dbReference type="Proteomes" id="UP001060085"/>
    </source>
</evidence>
<keyword evidence="2" id="KW-1185">Reference proteome</keyword>
<name>A0ACC0BN69_CATRO</name>
<proteinExistence type="predicted"/>
<sequence length="520" mass="56587">MTRENEDQMVNKGGISSPSAEEGSGGGNVGGSGPLKKGPWTSAEDAILVEYVTKHGEGNWNAVQKHSGLARCGKSCRLRWANHLRPDLKKGAFTADEERRIIELHAKMGNKWARMAAELPGRTDNEIKNYWNTRIKRRQRAGLPIYPPDICLQALHENRQSEHISAFSSGNPQHPDLLPINSFEIPAVEFKNLEFNHQMYPPPLIDIPARNLLDIPASNLLAPGVNSSYASKGMLSTVPATKRPRQLEPLFSGLSSSFNTSFTSCNKYQNDGSQQTVQSFGFSSAYDQNPTSDHPSSSFVLPGSHALLNGNPSSSEPTWAMKLELPSLQTQMGSWGSPSSPLPSLESVDTLIQSPPNEQTHSGSLSPRNSGLLDAVLYESQSMKNIKNSPGQQISSASMVQGEVMDNSSPDHHETEWEVYGDPISPLGHSAASVFSKYTPISGSSSDEPPTFETTPGSKVKQEGGDLVPVEYGGKDETSNSNQMIFSRPDFLLASNCFGPQIDHSKGPLHAERCSWGTSW</sequence>
<evidence type="ECO:0000313" key="1">
    <source>
        <dbReference type="EMBL" id="KAI5674021.1"/>
    </source>
</evidence>
<dbReference type="Proteomes" id="UP001060085">
    <property type="component" value="Linkage Group LG03"/>
</dbReference>
<reference evidence="2" key="1">
    <citation type="journal article" date="2023" name="Nat. Plants">
        <title>Single-cell RNA sequencing provides a high-resolution roadmap for understanding the multicellular compartmentation of specialized metabolism.</title>
        <authorList>
            <person name="Sun S."/>
            <person name="Shen X."/>
            <person name="Li Y."/>
            <person name="Li Y."/>
            <person name="Wang S."/>
            <person name="Li R."/>
            <person name="Zhang H."/>
            <person name="Shen G."/>
            <person name="Guo B."/>
            <person name="Wei J."/>
            <person name="Xu J."/>
            <person name="St-Pierre B."/>
            <person name="Chen S."/>
            <person name="Sun C."/>
        </authorList>
    </citation>
    <scope>NUCLEOTIDE SEQUENCE [LARGE SCALE GENOMIC DNA]</scope>
</reference>
<comment type="caution">
    <text evidence="1">The sequence shown here is derived from an EMBL/GenBank/DDBJ whole genome shotgun (WGS) entry which is preliminary data.</text>
</comment>
<protein>
    <submittedName>
        <fullName evidence="1">Uncharacterized protein</fullName>
    </submittedName>
</protein>
<organism evidence="1 2">
    <name type="scientific">Catharanthus roseus</name>
    <name type="common">Madagascar periwinkle</name>
    <name type="synonym">Vinca rosea</name>
    <dbReference type="NCBI Taxonomy" id="4058"/>
    <lineage>
        <taxon>Eukaryota</taxon>
        <taxon>Viridiplantae</taxon>
        <taxon>Streptophyta</taxon>
        <taxon>Embryophyta</taxon>
        <taxon>Tracheophyta</taxon>
        <taxon>Spermatophyta</taxon>
        <taxon>Magnoliopsida</taxon>
        <taxon>eudicotyledons</taxon>
        <taxon>Gunneridae</taxon>
        <taxon>Pentapetalae</taxon>
        <taxon>asterids</taxon>
        <taxon>lamiids</taxon>
        <taxon>Gentianales</taxon>
        <taxon>Apocynaceae</taxon>
        <taxon>Rauvolfioideae</taxon>
        <taxon>Vinceae</taxon>
        <taxon>Catharanthinae</taxon>
        <taxon>Catharanthus</taxon>
    </lineage>
</organism>
<accession>A0ACC0BN69</accession>
<dbReference type="EMBL" id="CM044703">
    <property type="protein sequence ID" value="KAI5674021.1"/>
    <property type="molecule type" value="Genomic_DNA"/>
</dbReference>
<gene>
    <name evidence="1" type="ORF">M9H77_14385</name>
</gene>